<gene>
    <name evidence="3" type="ORF">KVT40_002008</name>
</gene>
<evidence type="ECO:0000256" key="1">
    <source>
        <dbReference type="SAM" id="MobiDB-lite"/>
    </source>
</evidence>
<dbReference type="InterPro" id="IPR002575">
    <property type="entry name" value="Aminoglycoside_PTrfase"/>
</dbReference>
<dbReference type="EMBL" id="JAESVG020000002">
    <property type="protein sequence ID" value="KAG8630389.1"/>
    <property type="molecule type" value="Genomic_DNA"/>
</dbReference>
<reference evidence="3" key="1">
    <citation type="submission" date="2021-07" db="EMBL/GenBank/DDBJ databases">
        <title>Elsinoe batatas strain:CRI-CJ2 Genome sequencing and assembly.</title>
        <authorList>
            <person name="Huang L."/>
        </authorList>
    </citation>
    <scope>NUCLEOTIDE SEQUENCE</scope>
    <source>
        <strain evidence="3">CRI-CJ2</strain>
    </source>
</reference>
<feature type="domain" description="Aminoglycoside phosphotransferase" evidence="2">
    <location>
        <begin position="89"/>
        <end position="253"/>
    </location>
</feature>
<feature type="region of interest" description="Disordered" evidence="1">
    <location>
        <begin position="1"/>
        <end position="35"/>
    </location>
</feature>
<sequence>MTPPLVAETPSPVPRQMKLPESDEKARKARAQHEGTRTLAVNDTLVKRAITRIALATIGRIHQGYGKFPRPPHRGSNDGFRGGENCHTRAPKVHCAFVRNGKSYIVMEKMRGHPIPQVWKKLSPQSREKVLAQLKGMLDELRALSPPDPNKVQSCVGGSLTDCRIPHCQPRMGRWESIQDFHRWLRQEFDPSTSKEHSHPEEDWRELLNMVAKQDGHWPPVVFTHADLNPFNIIVDGDKITGIIDWEFSGWYPRNL</sequence>
<evidence type="ECO:0000313" key="3">
    <source>
        <dbReference type="EMBL" id="KAG8630389.1"/>
    </source>
</evidence>
<keyword evidence="4" id="KW-1185">Reference proteome</keyword>
<proteinExistence type="predicted"/>
<dbReference type="InterPro" id="IPR051678">
    <property type="entry name" value="AGP_Transferase"/>
</dbReference>
<accession>A0A8K0PLW1</accession>
<feature type="compositionally biased region" description="Basic and acidic residues" evidence="1">
    <location>
        <begin position="18"/>
        <end position="35"/>
    </location>
</feature>
<dbReference type="PANTHER" id="PTHR21310">
    <property type="entry name" value="AMINOGLYCOSIDE PHOSPHOTRANSFERASE-RELATED-RELATED"/>
    <property type="match status" value="1"/>
</dbReference>
<dbReference type="OrthoDB" id="187348at2759"/>
<organism evidence="3 4">
    <name type="scientific">Elsinoe batatas</name>
    <dbReference type="NCBI Taxonomy" id="2601811"/>
    <lineage>
        <taxon>Eukaryota</taxon>
        <taxon>Fungi</taxon>
        <taxon>Dikarya</taxon>
        <taxon>Ascomycota</taxon>
        <taxon>Pezizomycotina</taxon>
        <taxon>Dothideomycetes</taxon>
        <taxon>Dothideomycetidae</taxon>
        <taxon>Myriangiales</taxon>
        <taxon>Elsinoaceae</taxon>
        <taxon>Elsinoe</taxon>
    </lineage>
</organism>
<dbReference type="InterPro" id="IPR011009">
    <property type="entry name" value="Kinase-like_dom_sf"/>
</dbReference>
<dbReference type="PANTHER" id="PTHR21310:SF55">
    <property type="entry name" value="AMINOGLYCOSIDE PHOSPHOTRANSFERASE DOMAIN-CONTAINING PROTEIN"/>
    <property type="match status" value="1"/>
</dbReference>
<evidence type="ECO:0000313" key="4">
    <source>
        <dbReference type="Proteomes" id="UP000809789"/>
    </source>
</evidence>
<comment type="caution">
    <text evidence="3">The sequence shown here is derived from an EMBL/GenBank/DDBJ whole genome shotgun (WGS) entry which is preliminary data.</text>
</comment>
<dbReference type="Gene3D" id="3.90.1200.10">
    <property type="match status" value="1"/>
</dbReference>
<dbReference type="AlphaFoldDB" id="A0A8K0PLW1"/>
<protein>
    <recommendedName>
        <fullName evidence="2">Aminoglycoside phosphotransferase domain-containing protein</fullName>
    </recommendedName>
</protein>
<name>A0A8K0PLW1_9PEZI</name>
<dbReference type="Proteomes" id="UP000809789">
    <property type="component" value="Unassembled WGS sequence"/>
</dbReference>
<evidence type="ECO:0000259" key="2">
    <source>
        <dbReference type="Pfam" id="PF01636"/>
    </source>
</evidence>
<dbReference type="Pfam" id="PF01636">
    <property type="entry name" value="APH"/>
    <property type="match status" value="1"/>
</dbReference>
<dbReference type="SUPFAM" id="SSF56112">
    <property type="entry name" value="Protein kinase-like (PK-like)"/>
    <property type="match status" value="1"/>
</dbReference>